<organism evidence="17 18">
    <name type="scientific">Roseateles aquatilis</name>
    <dbReference type="NCBI Taxonomy" id="431061"/>
    <lineage>
        <taxon>Bacteria</taxon>
        <taxon>Pseudomonadati</taxon>
        <taxon>Pseudomonadota</taxon>
        <taxon>Betaproteobacteria</taxon>
        <taxon>Burkholderiales</taxon>
        <taxon>Sphaerotilaceae</taxon>
        <taxon>Roseateles</taxon>
    </lineage>
</organism>
<evidence type="ECO:0000313" key="17">
    <source>
        <dbReference type="EMBL" id="OWQ93414.1"/>
    </source>
</evidence>
<evidence type="ECO:0000259" key="15">
    <source>
        <dbReference type="Pfam" id="PF01557"/>
    </source>
</evidence>
<evidence type="ECO:0000256" key="3">
    <source>
        <dbReference type="ARBA" id="ARBA00004782"/>
    </source>
</evidence>
<protein>
    <recommendedName>
        <fullName evidence="4">fumarylacetoacetase</fullName>
        <ecNumber evidence="4">3.7.1.2</ecNumber>
    </recommendedName>
</protein>
<feature type="active site" description="Proton acceptor" evidence="11">
    <location>
        <position position="150"/>
    </location>
</feature>
<keyword evidence="5 13" id="KW-0479">Metal-binding</keyword>
<feature type="domain" description="Fumarylacetoacetase N-terminal" evidence="16">
    <location>
        <begin position="32"/>
        <end position="135"/>
    </location>
</feature>
<dbReference type="EMBL" id="NIOF01000001">
    <property type="protein sequence ID" value="OWQ93414.1"/>
    <property type="molecule type" value="Genomic_DNA"/>
</dbReference>
<dbReference type="GO" id="GO:0046872">
    <property type="term" value="F:metal ion binding"/>
    <property type="evidence" value="ECO:0007669"/>
    <property type="project" value="UniProtKB-KW"/>
</dbReference>
<feature type="binding site" evidence="13">
    <location>
        <position position="249"/>
    </location>
    <ligand>
        <name>Mg(2+)</name>
        <dbReference type="ChEBI" id="CHEBI:18420"/>
    </ligand>
</feature>
<keyword evidence="8 13" id="KW-0460">Magnesium</keyword>
<name>A0A246JL87_9BURK</name>
<dbReference type="SUPFAM" id="SSF56529">
    <property type="entry name" value="FAH"/>
    <property type="match status" value="1"/>
</dbReference>
<comment type="caution">
    <text evidence="17">The sequence shown here is derived from an EMBL/GenBank/DDBJ whole genome shotgun (WGS) entry which is preliminary data.</text>
</comment>
<dbReference type="Proteomes" id="UP000197468">
    <property type="component" value="Unassembled WGS sequence"/>
</dbReference>
<dbReference type="EC" id="3.7.1.2" evidence="4"/>
<dbReference type="GO" id="GO:0004334">
    <property type="term" value="F:fumarylacetoacetase activity"/>
    <property type="evidence" value="ECO:0007669"/>
    <property type="project" value="UniProtKB-EC"/>
</dbReference>
<feature type="binding site" evidence="13">
    <location>
        <position position="215"/>
    </location>
    <ligand>
        <name>Ca(2+)</name>
        <dbReference type="ChEBI" id="CHEBI:29108"/>
    </ligand>
</feature>
<gene>
    <name evidence="17" type="primary">fahA</name>
    <name evidence="17" type="ORF">CDN99_02750</name>
</gene>
<dbReference type="PANTHER" id="PTHR43069">
    <property type="entry name" value="FUMARYLACETOACETASE"/>
    <property type="match status" value="1"/>
</dbReference>
<comment type="pathway">
    <text evidence="3">Amino-acid degradation; L-phenylalanine degradation; acetoacetate and fumarate from L-phenylalanine: step 6/6.</text>
</comment>
<dbReference type="RefSeq" id="WP_088382559.1">
    <property type="nucleotide sequence ID" value="NZ_NIOF01000001.1"/>
</dbReference>
<evidence type="ECO:0000256" key="13">
    <source>
        <dbReference type="PIRSR" id="PIRSR605959-3"/>
    </source>
</evidence>
<evidence type="ECO:0000256" key="8">
    <source>
        <dbReference type="ARBA" id="ARBA00022842"/>
    </source>
</evidence>
<feature type="binding site" evidence="13">
    <location>
        <position position="249"/>
    </location>
    <ligand>
        <name>Ca(2+)</name>
        <dbReference type="ChEBI" id="CHEBI:29108"/>
    </ligand>
</feature>
<feature type="binding site" evidence="13">
    <location>
        <position position="269"/>
    </location>
    <ligand>
        <name>Mg(2+)</name>
        <dbReference type="ChEBI" id="CHEBI:18420"/>
    </ligand>
</feature>
<dbReference type="PANTHER" id="PTHR43069:SF2">
    <property type="entry name" value="FUMARYLACETOACETASE"/>
    <property type="match status" value="1"/>
</dbReference>
<dbReference type="AlphaFoldDB" id="A0A246JL87"/>
<reference evidence="17 18" key="1">
    <citation type="journal article" date="2008" name="Int. J. Syst. Evol. Microbiol.">
        <title>Description of Roseateles aquatilis sp. nov. and Roseateles terrae sp. nov., in the class Betaproteobacteria, and emended description of the genus Roseateles.</title>
        <authorList>
            <person name="Gomila M."/>
            <person name="Bowien B."/>
            <person name="Falsen E."/>
            <person name="Moore E.R."/>
            <person name="Lalucat J."/>
        </authorList>
    </citation>
    <scope>NUCLEOTIDE SEQUENCE [LARGE SCALE GENOMIC DNA]</scope>
    <source>
        <strain evidence="17 18">CCUG 48205</strain>
    </source>
</reference>
<dbReference type="InterPro" id="IPR005959">
    <property type="entry name" value="Fumarylacetoacetase"/>
</dbReference>
<evidence type="ECO:0000256" key="11">
    <source>
        <dbReference type="PIRSR" id="PIRSR605959-1"/>
    </source>
</evidence>
<dbReference type="Pfam" id="PF01557">
    <property type="entry name" value="FAA_hydrolase"/>
    <property type="match status" value="1"/>
</dbReference>
<comment type="cofactor">
    <cofactor evidence="1 13">
        <name>Ca(2+)</name>
        <dbReference type="ChEBI" id="CHEBI:29108"/>
    </cofactor>
</comment>
<evidence type="ECO:0000256" key="10">
    <source>
        <dbReference type="ARBA" id="ARBA00023232"/>
    </source>
</evidence>
<feature type="binding site" evidence="13">
    <location>
        <position position="273"/>
    </location>
    <ligand>
        <name>Mg(2+)</name>
        <dbReference type="ChEBI" id="CHEBI:18420"/>
    </ligand>
</feature>
<dbReference type="OrthoDB" id="3766879at2"/>
<feature type="binding site" evidence="13">
    <location>
        <position position="143"/>
    </location>
    <ligand>
        <name>Ca(2+)</name>
        <dbReference type="ChEBI" id="CHEBI:29108"/>
    </ligand>
</feature>
<dbReference type="GO" id="GO:0006559">
    <property type="term" value="P:L-phenylalanine catabolic process"/>
    <property type="evidence" value="ECO:0007669"/>
    <property type="project" value="UniProtKB-UniPathway"/>
</dbReference>
<feature type="binding site" evidence="13">
    <location>
        <position position="217"/>
    </location>
    <ligand>
        <name>Ca(2+)</name>
        <dbReference type="ChEBI" id="CHEBI:29108"/>
    </ligand>
</feature>
<dbReference type="InterPro" id="IPR036462">
    <property type="entry name" value="Fumarylacetoacetase_N_sf"/>
</dbReference>
<keyword evidence="9" id="KW-0828">Tyrosine catabolism</keyword>
<evidence type="ECO:0000256" key="2">
    <source>
        <dbReference type="ARBA" id="ARBA00001946"/>
    </source>
</evidence>
<keyword evidence="7 13" id="KW-0106">Calcium</keyword>
<evidence type="ECO:0000256" key="14">
    <source>
        <dbReference type="SAM" id="MobiDB-lite"/>
    </source>
</evidence>
<evidence type="ECO:0000259" key="16">
    <source>
        <dbReference type="Pfam" id="PF09298"/>
    </source>
</evidence>
<evidence type="ECO:0000313" key="18">
    <source>
        <dbReference type="Proteomes" id="UP000197468"/>
    </source>
</evidence>
<evidence type="ECO:0000256" key="1">
    <source>
        <dbReference type="ARBA" id="ARBA00001913"/>
    </source>
</evidence>
<feature type="region of interest" description="Disordered" evidence="14">
    <location>
        <begin position="367"/>
        <end position="386"/>
    </location>
</feature>
<feature type="binding site" evidence="12">
    <location>
        <position position="256"/>
    </location>
    <ligand>
        <name>substrate</name>
    </ligand>
</feature>
<dbReference type="InterPro" id="IPR015377">
    <property type="entry name" value="Fumarylacetoacetase_N"/>
</dbReference>
<dbReference type="NCBIfam" id="TIGR01266">
    <property type="entry name" value="fum_ac_acetase"/>
    <property type="match status" value="1"/>
</dbReference>
<evidence type="ECO:0000256" key="12">
    <source>
        <dbReference type="PIRSR" id="PIRSR605959-2"/>
    </source>
</evidence>
<dbReference type="UniPathway" id="UPA00139">
    <property type="reaction ID" value="UER00341"/>
</dbReference>
<evidence type="ECO:0000256" key="9">
    <source>
        <dbReference type="ARBA" id="ARBA00022878"/>
    </source>
</evidence>
<dbReference type="Gene3D" id="3.90.850.10">
    <property type="entry name" value="Fumarylacetoacetase-like, C-terminal domain"/>
    <property type="match status" value="1"/>
</dbReference>
<evidence type="ECO:0000256" key="5">
    <source>
        <dbReference type="ARBA" id="ARBA00022723"/>
    </source>
</evidence>
<keyword evidence="10" id="KW-0585">Phenylalanine catabolism</keyword>
<dbReference type="Pfam" id="PF09298">
    <property type="entry name" value="FAA_hydrolase_N"/>
    <property type="match status" value="1"/>
</dbReference>
<dbReference type="SUPFAM" id="SSF63433">
    <property type="entry name" value="Fumarylacetoacetate hydrolase, FAH, N-terminal domain"/>
    <property type="match status" value="1"/>
</dbReference>
<feature type="binding site" evidence="12">
    <location>
        <position position="145"/>
    </location>
    <ligand>
        <name>substrate</name>
    </ligand>
</feature>
<dbReference type="Gene3D" id="2.30.30.230">
    <property type="entry name" value="Fumarylacetoacetase, N-terminal domain"/>
    <property type="match status" value="1"/>
</dbReference>
<comment type="cofactor">
    <cofactor evidence="2 13">
        <name>Mg(2+)</name>
        <dbReference type="ChEBI" id="CHEBI:18420"/>
    </cofactor>
</comment>
<evidence type="ECO:0000256" key="7">
    <source>
        <dbReference type="ARBA" id="ARBA00022837"/>
    </source>
</evidence>
<feature type="binding site" evidence="12">
    <location>
        <position position="159"/>
    </location>
    <ligand>
        <name>substrate</name>
    </ligand>
</feature>
<dbReference type="GO" id="GO:0006572">
    <property type="term" value="P:L-tyrosine catabolic process"/>
    <property type="evidence" value="ECO:0007669"/>
    <property type="project" value="UniProtKB-KW"/>
</dbReference>
<dbReference type="InterPro" id="IPR011234">
    <property type="entry name" value="Fumarylacetoacetase-like_C"/>
</dbReference>
<accession>A0A246JL87</accession>
<keyword evidence="18" id="KW-1185">Reference proteome</keyword>
<keyword evidence="6" id="KW-0378">Hydrolase</keyword>
<feature type="binding site" evidence="12">
    <location>
        <position position="375"/>
    </location>
    <ligand>
        <name>substrate</name>
    </ligand>
</feature>
<evidence type="ECO:0000256" key="6">
    <source>
        <dbReference type="ARBA" id="ARBA00022801"/>
    </source>
</evidence>
<proteinExistence type="predicted"/>
<sequence>MTASHDIDHTHDPALRSWVASANTPDTDFPIQNLPLGMFRRAGTTGSFRPATAIGDQVLDLIGAAELGVLSDALGAVLRTCEGMGLNPLMSVGPDFRRQLRHELVAALNADAGPTSSQTLAPALTPLADVELTLPCRISDYTDFYTGIHHATTVGKLFRPDNPLLPNYKWVPIGYHGRASSIGVSGQTFRRPVGQTKAPDAETPSFGPCKRLDYELEVGALVGTGNESGQPIAIGDAERHLFGLVLLNDWSARDMQAWEYQPLGPFLAKSFATTISPWVVTMEALAPFRRAFTRPDGDPRPLPYLDSPANREQGAIAVQLEVHLQTRAMRDAGEAPTKLMCSDFAESYWTVAQMLTHHASNGCNMQPGDLFGSGTQSGPTPEQGGSLLELTQGGKQAITLPNGEQRTFLQDGDSVALVGRCEAPGRRSIGFGPCIGTVAPAVTG</sequence>
<dbReference type="InterPro" id="IPR036663">
    <property type="entry name" value="Fumarylacetoacetase_C_sf"/>
</dbReference>
<feature type="binding site" evidence="12">
    <location>
        <position position="260"/>
    </location>
    <ligand>
        <name>substrate</name>
    </ligand>
</feature>
<feature type="domain" description="Fumarylacetoacetase-like C-terminal" evidence="15">
    <location>
        <begin position="168"/>
        <end position="438"/>
    </location>
</feature>
<evidence type="ECO:0000256" key="4">
    <source>
        <dbReference type="ARBA" id="ARBA00012094"/>
    </source>
</evidence>
<dbReference type="GO" id="GO:1902000">
    <property type="term" value="P:homogentisate catabolic process"/>
    <property type="evidence" value="ECO:0007669"/>
    <property type="project" value="TreeGrafter"/>
</dbReference>